<dbReference type="PANTHER" id="PTHR13343">
    <property type="entry name" value="CREG1 PROTEIN"/>
    <property type="match status" value="1"/>
</dbReference>
<dbReference type="PANTHER" id="PTHR13343:SF22">
    <property type="entry name" value="GLUTAMYL-TRNA REDUCTASE-BINDING PROTEIN, CHLOROPLASTIC"/>
    <property type="match status" value="1"/>
</dbReference>
<dbReference type="InParanoid" id="B9SG82"/>
<proteinExistence type="predicted"/>
<dbReference type="EMBL" id="EQ973950">
    <property type="protein sequence ID" value="EEF37373.1"/>
    <property type="molecule type" value="Genomic_DNA"/>
</dbReference>
<dbReference type="InterPro" id="IPR037119">
    <property type="entry name" value="Haem_oxidase_HugZ-like_sf"/>
</dbReference>
<dbReference type="GO" id="GO:0009507">
    <property type="term" value="C:chloroplast"/>
    <property type="evidence" value="ECO:0000318"/>
    <property type="project" value="GO_Central"/>
</dbReference>
<dbReference type="eggNOG" id="ENOG502QT0S">
    <property type="taxonomic scope" value="Eukaryota"/>
</dbReference>
<reference evidence="2" key="1">
    <citation type="journal article" date="2010" name="Nat. Biotechnol.">
        <title>Draft genome sequence of the oilseed species Ricinus communis.</title>
        <authorList>
            <person name="Chan A.P."/>
            <person name="Crabtree J."/>
            <person name="Zhao Q."/>
            <person name="Lorenzi H."/>
            <person name="Orvis J."/>
            <person name="Puiu D."/>
            <person name="Melake-Berhan A."/>
            <person name="Jones K.M."/>
            <person name="Redman J."/>
            <person name="Chen G."/>
            <person name="Cahoon E.B."/>
            <person name="Gedil M."/>
            <person name="Stanke M."/>
            <person name="Haas B.J."/>
            <person name="Wortman J.R."/>
            <person name="Fraser-Liggett C.M."/>
            <person name="Ravel J."/>
            <person name="Rabinowicz P.D."/>
        </authorList>
    </citation>
    <scope>NUCLEOTIDE SEQUENCE [LARGE SCALE GENOMIC DNA]</scope>
    <source>
        <strain evidence="2">cv. Hale</strain>
    </source>
</reference>
<dbReference type="SUPFAM" id="SSF50475">
    <property type="entry name" value="FMN-binding split barrel"/>
    <property type="match status" value="1"/>
</dbReference>
<dbReference type="Proteomes" id="UP000008311">
    <property type="component" value="Unassembled WGS sequence"/>
</dbReference>
<name>B9SG82_RICCO</name>
<sequence length="236" mass="27106">MHHHHLQTQSLTPHFPLSHLFLPRPTTTRFHFPRQFPLRSSLSTVSEPHAHVSSSTDRPFPAEVSRTIMELSSVATLSTLTRDNWPLGVGVRFAVDDDGTPILCFNHSHTHFSLDTKSTLHVQFEQCGMRTPQCTIQGCLHKPEDSKLVKWHQSIWKKRFGEDVDDDLIHVIAVDRVLQMEDYMEDGVWVTSLDYKEAIPDPLRDSAEAIVSEINAKNSEDVYRFCNIYVDLDFQK</sequence>
<accession>B9SG82</accession>
<dbReference type="STRING" id="3988.B9SG82"/>
<evidence type="ECO:0008006" key="3">
    <source>
        <dbReference type="Google" id="ProtNLM"/>
    </source>
</evidence>
<dbReference type="Gene3D" id="3.20.180.10">
    <property type="entry name" value="PNP-oxidase-like"/>
    <property type="match status" value="1"/>
</dbReference>
<dbReference type="FunFam" id="2.30.110.10:FF:000015">
    <property type="entry name" value="Glutamyl-tRNA reductase-binding protein, chloroplastic"/>
    <property type="match status" value="1"/>
</dbReference>
<gene>
    <name evidence="1" type="ORF">RCOM_1555730</name>
</gene>
<dbReference type="FunCoup" id="B9SG82">
    <property type="interactions" value="1184"/>
</dbReference>
<protein>
    <recommendedName>
        <fullName evidence="3">DUF2470 domain-containing protein</fullName>
    </recommendedName>
</protein>
<dbReference type="InterPro" id="IPR012349">
    <property type="entry name" value="Split_barrel_FMN-bd"/>
</dbReference>
<organism evidence="1 2">
    <name type="scientific">Ricinus communis</name>
    <name type="common">Castor bean</name>
    <dbReference type="NCBI Taxonomy" id="3988"/>
    <lineage>
        <taxon>Eukaryota</taxon>
        <taxon>Viridiplantae</taxon>
        <taxon>Streptophyta</taxon>
        <taxon>Embryophyta</taxon>
        <taxon>Tracheophyta</taxon>
        <taxon>Spermatophyta</taxon>
        <taxon>Magnoliopsida</taxon>
        <taxon>eudicotyledons</taxon>
        <taxon>Gunneridae</taxon>
        <taxon>Pentapetalae</taxon>
        <taxon>rosids</taxon>
        <taxon>fabids</taxon>
        <taxon>Malpighiales</taxon>
        <taxon>Euphorbiaceae</taxon>
        <taxon>Acalyphoideae</taxon>
        <taxon>Acalypheae</taxon>
        <taxon>Ricinus</taxon>
    </lineage>
</organism>
<evidence type="ECO:0000313" key="1">
    <source>
        <dbReference type="EMBL" id="EEF37373.1"/>
    </source>
</evidence>
<dbReference type="Gene3D" id="2.30.110.10">
    <property type="entry name" value="Electron Transport, Fmn-binding Protein, Chain A"/>
    <property type="match status" value="1"/>
</dbReference>
<evidence type="ECO:0000313" key="2">
    <source>
        <dbReference type="Proteomes" id="UP000008311"/>
    </source>
</evidence>
<keyword evidence="2" id="KW-1185">Reference proteome</keyword>
<dbReference type="AlphaFoldDB" id="B9SG82"/>